<evidence type="ECO:0000313" key="3">
    <source>
        <dbReference type="Proteomes" id="UP000794436"/>
    </source>
</evidence>
<keyword evidence="3" id="KW-1185">Reference proteome</keyword>
<comment type="caution">
    <text evidence="2">The sequence shown here is derived from an EMBL/GenBank/DDBJ whole genome shotgun (WGS) entry which is preliminary data.</text>
</comment>
<organism evidence="2 3">
    <name type="scientific">Pythium oligandrum</name>
    <name type="common">Mycoparasitic fungus</name>
    <dbReference type="NCBI Taxonomy" id="41045"/>
    <lineage>
        <taxon>Eukaryota</taxon>
        <taxon>Sar</taxon>
        <taxon>Stramenopiles</taxon>
        <taxon>Oomycota</taxon>
        <taxon>Peronosporomycetes</taxon>
        <taxon>Pythiales</taxon>
        <taxon>Pythiaceae</taxon>
        <taxon>Pythium</taxon>
    </lineage>
</organism>
<evidence type="ECO:0000256" key="1">
    <source>
        <dbReference type="SAM" id="MobiDB-lite"/>
    </source>
</evidence>
<dbReference type="Proteomes" id="UP000794436">
    <property type="component" value="Unassembled WGS sequence"/>
</dbReference>
<dbReference type="AlphaFoldDB" id="A0A8K1FPE0"/>
<name>A0A8K1FPE0_PYTOL</name>
<protein>
    <submittedName>
        <fullName evidence="2">Uncharacterized protein</fullName>
    </submittedName>
</protein>
<feature type="region of interest" description="Disordered" evidence="1">
    <location>
        <begin position="84"/>
        <end position="120"/>
    </location>
</feature>
<gene>
    <name evidence="2" type="ORF">Poli38472_005747</name>
</gene>
<evidence type="ECO:0000313" key="2">
    <source>
        <dbReference type="EMBL" id="TMW68279.1"/>
    </source>
</evidence>
<accession>A0A8K1FPE0</accession>
<dbReference type="OrthoDB" id="1938039at2759"/>
<proteinExistence type="predicted"/>
<feature type="compositionally biased region" description="Basic and acidic residues" evidence="1">
    <location>
        <begin position="84"/>
        <end position="98"/>
    </location>
</feature>
<dbReference type="EMBL" id="SPLM01000002">
    <property type="protein sequence ID" value="TMW68279.1"/>
    <property type="molecule type" value="Genomic_DNA"/>
</dbReference>
<reference evidence="2" key="1">
    <citation type="submission" date="2019-03" db="EMBL/GenBank/DDBJ databases">
        <title>Long read genome sequence of the mycoparasitic Pythium oligandrum ATCC 38472 isolated from sugarbeet rhizosphere.</title>
        <authorList>
            <person name="Gaulin E."/>
        </authorList>
    </citation>
    <scope>NUCLEOTIDE SEQUENCE</scope>
    <source>
        <strain evidence="2">ATCC 38472_TT</strain>
    </source>
</reference>
<sequence>MDDLYGDLDTSTQALAKTELQQEKQRVEKENDKLKTELAELQLQNRLLGERTKALETNISTLFVTAQHELKRKDAEIQRLREALTKAERRDSARSDHQSHRRYHESRGDSPSRRSGHSHR</sequence>